<dbReference type="PANTHER" id="PTHR38432">
    <property type="entry name" value="TELA-LIKE PROTEIN SAOUHSC_01408"/>
    <property type="match status" value="1"/>
</dbReference>
<dbReference type="InterPro" id="IPR008863">
    <property type="entry name" value="Toxic_anion-R_TelA"/>
</dbReference>
<accession>A0A921SSX1</accession>
<dbReference type="Pfam" id="PF05816">
    <property type="entry name" value="TelA"/>
    <property type="match status" value="1"/>
</dbReference>
<sequence length="402" mass="44839">MSDKIDMTPELTLDPTGAAQAAQAETALRTPEAPTLTLEPTLGAEETAAAQAQRDANAVKIDESMLTEAERKMVDDFSQKIDITDSNVVLQYGAAAQKNVASFSENTLNSVRTKDLGEVGEALSSLVVQLKGFNVEEKKGIMGFFQRKRNELEEMKVAYSKAETNVDKIVQILEGHQVTLMKDIAMLDQMYDLNTKYYKELTMYIIAGKKKLQAVRTGELEELRKKAAATGAQEDAQAYNDLANMCNRFEKKIHDLELTRMISIQMGPQTRLIQNNDTLMLEKIQSSLVNTIPLWKSQMVLALGLEHSRQATAAQSAVTNMTNELLQKNADMLKMGTIETAKEAERSVVDIQTLQHTNQQLISTLDEVMKIQQEGAQKRREAEVELGRIEGELKQKLLELRG</sequence>
<evidence type="ECO:0000256" key="1">
    <source>
        <dbReference type="ARBA" id="ARBA00005541"/>
    </source>
</evidence>
<proteinExistence type="inferred from homology"/>
<dbReference type="PIRSF" id="PIRSF026508">
    <property type="entry name" value="TelA"/>
    <property type="match status" value="1"/>
</dbReference>
<dbReference type="EMBL" id="DYUC01000062">
    <property type="protein sequence ID" value="HJG86677.1"/>
    <property type="molecule type" value="Genomic_DNA"/>
</dbReference>
<gene>
    <name evidence="4" type="ORF">K8V01_06620</name>
</gene>
<reference evidence="4" key="1">
    <citation type="journal article" date="2021" name="PeerJ">
        <title>Extensive microbial diversity within the chicken gut microbiome revealed by metagenomics and culture.</title>
        <authorList>
            <person name="Gilroy R."/>
            <person name="Ravi A."/>
            <person name="Getino M."/>
            <person name="Pursley I."/>
            <person name="Horton D.L."/>
            <person name="Alikhan N.F."/>
            <person name="Baker D."/>
            <person name="Gharbi K."/>
            <person name="Hall N."/>
            <person name="Watson M."/>
            <person name="Adriaenssens E.M."/>
            <person name="Foster-Nyarko E."/>
            <person name="Jarju S."/>
            <person name="Secka A."/>
            <person name="Antonio M."/>
            <person name="Oren A."/>
            <person name="Chaudhuri R.R."/>
            <person name="La Ragione R."/>
            <person name="Hildebrand F."/>
            <person name="Pallen M.J."/>
        </authorList>
    </citation>
    <scope>NUCLEOTIDE SEQUENCE</scope>
    <source>
        <strain evidence="4">CHK179-5677</strain>
    </source>
</reference>
<comment type="caution">
    <text evidence="4">The sequence shown here is derived from an EMBL/GenBank/DDBJ whole genome shotgun (WGS) entry which is preliminary data.</text>
</comment>
<evidence type="ECO:0000313" key="4">
    <source>
        <dbReference type="EMBL" id="HJG86677.1"/>
    </source>
</evidence>
<dbReference type="PANTHER" id="PTHR38432:SF1">
    <property type="entry name" value="TELA-LIKE PROTEIN SAOUHSC_01408"/>
    <property type="match status" value="1"/>
</dbReference>
<evidence type="ECO:0000313" key="5">
    <source>
        <dbReference type="Proteomes" id="UP000760668"/>
    </source>
</evidence>
<evidence type="ECO:0000256" key="2">
    <source>
        <dbReference type="PIRNR" id="PIRNR026508"/>
    </source>
</evidence>
<dbReference type="Proteomes" id="UP000760668">
    <property type="component" value="Unassembled WGS sequence"/>
</dbReference>
<dbReference type="AlphaFoldDB" id="A0A921SSX1"/>
<organism evidence="4 5">
    <name type="scientific">Pseudoflavonifractor capillosus</name>
    <dbReference type="NCBI Taxonomy" id="106588"/>
    <lineage>
        <taxon>Bacteria</taxon>
        <taxon>Bacillati</taxon>
        <taxon>Bacillota</taxon>
        <taxon>Clostridia</taxon>
        <taxon>Eubacteriales</taxon>
        <taxon>Oscillospiraceae</taxon>
        <taxon>Pseudoflavonifractor</taxon>
    </lineage>
</organism>
<name>A0A921SSX1_9FIRM</name>
<evidence type="ECO:0000256" key="3">
    <source>
        <dbReference type="SAM" id="MobiDB-lite"/>
    </source>
</evidence>
<feature type="region of interest" description="Disordered" evidence="3">
    <location>
        <begin position="1"/>
        <end position="25"/>
    </location>
</feature>
<reference evidence="4" key="2">
    <citation type="submission" date="2021-09" db="EMBL/GenBank/DDBJ databases">
        <authorList>
            <person name="Gilroy R."/>
        </authorList>
    </citation>
    <scope>NUCLEOTIDE SEQUENCE</scope>
    <source>
        <strain evidence="4">CHK179-5677</strain>
    </source>
</reference>
<dbReference type="RefSeq" id="WP_294533404.1">
    <property type="nucleotide sequence ID" value="NZ_DYUC01000062.1"/>
</dbReference>
<comment type="similarity">
    <text evidence="1 2">Belongs to the TelA family.</text>
</comment>
<protein>
    <submittedName>
        <fullName evidence="4">Toxic anion resistance protein</fullName>
    </submittedName>
</protein>